<dbReference type="RefSeq" id="WP_202954890.1">
    <property type="nucleotide sequence ID" value="NZ_JAPCID010000021.1"/>
</dbReference>
<proteinExistence type="predicted"/>
<gene>
    <name evidence="1" type="ORF">OJ962_16095</name>
</gene>
<evidence type="ECO:0000313" key="2">
    <source>
        <dbReference type="Proteomes" id="UP001147700"/>
    </source>
</evidence>
<dbReference type="Proteomes" id="UP001147700">
    <property type="component" value="Unassembled WGS sequence"/>
</dbReference>
<accession>A0ABT4RKF3</accession>
<keyword evidence="2" id="KW-1185">Reference proteome</keyword>
<evidence type="ECO:0000313" key="1">
    <source>
        <dbReference type="EMBL" id="MDA0139023.1"/>
    </source>
</evidence>
<organism evidence="1 2">
    <name type="scientific">Solirubrobacter deserti</name>
    <dbReference type="NCBI Taxonomy" id="2282478"/>
    <lineage>
        <taxon>Bacteria</taxon>
        <taxon>Bacillati</taxon>
        <taxon>Actinomycetota</taxon>
        <taxon>Thermoleophilia</taxon>
        <taxon>Solirubrobacterales</taxon>
        <taxon>Solirubrobacteraceae</taxon>
        <taxon>Solirubrobacter</taxon>
    </lineage>
</organism>
<dbReference type="EMBL" id="JAPCID010000021">
    <property type="protein sequence ID" value="MDA0139023.1"/>
    <property type="molecule type" value="Genomic_DNA"/>
</dbReference>
<name>A0ABT4RKF3_9ACTN</name>
<sequence>MTTMQRYYMQASRSEIRPRIKRLVEYLLGEAVMTAEDVGDAGIERLLDGTR</sequence>
<reference evidence="1" key="1">
    <citation type="submission" date="2022-10" db="EMBL/GenBank/DDBJ databases">
        <title>The WGS of Solirubrobacter sp. CPCC 204708.</title>
        <authorList>
            <person name="Jiang Z."/>
        </authorList>
    </citation>
    <scope>NUCLEOTIDE SEQUENCE</scope>
    <source>
        <strain evidence="1">CPCC 204708</strain>
    </source>
</reference>
<protein>
    <submittedName>
        <fullName evidence="1">Uncharacterized protein</fullName>
    </submittedName>
</protein>
<comment type="caution">
    <text evidence="1">The sequence shown here is derived from an EMBL/GenBank/DDBJ whole genome shotgun (WGS) entry which is preliminary data.</text>
</comment>